<evidence type="ECO:0000313" key="9">
    <source>
        <dbReference type="Proteomes" id="UP001497512"/>
    </source>
</evidence>
<feature type="compositionally biased region" description="Polar residues" evidence="6">
    <location>
        <begin position="327"/>
        <end position="339"/>
    </location>
</feature>
<comment type="similarity">
    <text evidence="2">Belongs to the TAF12 family.</text>
</comment>
<evidence type="ECO:0000256" key="1">
    <source>
        <dbReference type="ARBA" id="ARBA00004123"/>
    </source>
</evidence>
<dbReference type="InterPro" id="IPR003228">
    <property type="entry name" value="TFIID_TAF12_dom"/>
</dbReference>
<dbReference type="EMBL" id="OZ019893">
    <property type="protein sequence ID" value="CAK9191497.1"/>
    <property type="molecule type" value="Genomic_DNA"/>
</dbReference>
<dbReference type="Proteomes" id="UP001497512">
    <property type="component" value="Chromosome 1"/>
</dbReference>
<feature type="compositionally biased region" description="Low complexity" evidence="6">
    <location>
        <begin position="1"/>
        <end position="27"/>
    </location>
</feature>
<dbReference type="Gene3D" id="1.10.20.10">
    <property type="entry name" value="Histone, subunit A"/>
    <property type="match status" value="1"/>
</dbReference>
<reference evidence="8 9" key="1">
    <citation type="submission" date="2024-02" db="EMBL/GenBank/DDBJ databases">
        <authorList>
            <consortium name="ELIXIR-Norway"/>
            <consortium name="Elixir Norway"/>
        </authorList>
    </citation>
    <scope>NUCLEOTIDE SEQUENCE [LARGE SCALE GENOMIC DNA]</scope>
</reference>
<dbReference type="PANTHER" id="PTHR12264">
    <property type="entry name" value="TRANSCRIPTION INITIATION FACTOR TFIID SUBUNIT 12"/>
    <property type="match status" value="1"/>
</dbReference>
<feature type="region of interest" description="Disordered" evidence="6">
    <location>
        <begin position="151"/>
        <end position="194"/>
    </location>
</feature>
<proteinExistence type="inferred from homology"/>
<feature type="domain" description="Transcription initiation factor TFIID subunit 12" evidence="7">
    <location>
        <begin position="404"/>
        <end position="471"/>
    </location>
</feature>
<dbReference type="InterPro" id="IPR037794">
    <property type="entry name" value="TAF12"/>
</dbReference>
<evidence type="ECO:0000256" key="4">
    <source>
        <dbReference type="ARBA" id="ARBA00023163"/>
    </source>
</evidence>
<dbReference type="SUPFAM" id="SSF47113">
    <property type="entry name" value="Histone-fold"/>
    <property type="match status" value="1"/>
</dbReference>
<sequence length="562" mass="59302">MAGEGAQVPAVVSAAAGGQQQQQQAPSMTHSSASGLPATLGPMSAASAGTSAAATAASQLQQQQQLSYQMQQFSQNQAKTQQAAARVQYAQSTQLQVPGSQQLMTPTQAVGNPLSRSGSGQRLSHIQQQGVAMVGASRPSAAGIGTTHYNTPFLSSSSVPSPGASSPTMLMAQQRAAGQGQQQQQQQRPSSIVQANQSRPGIYGLQQPPQQLASGSYAHHLNPIQSAGGVVARPAVQGTPQYGVQSQLSLPQQHAMQVMQARQKQVQGAALPTHFQTTATPVQQAMAIARTGGGLASPQQQQQQNQQRLTQQLQQQNPSRSSQPQQMAPSNQPQQTWQAKPTGYQQQHQTQPPQQRAQVIGSNQQRPATLTTIATQPGPIAQQPTSNIPASNTLPPDSTGHILGKRSIQELVAQVDPKEQLDPDLEDVLLEIADDFIDSVTSFACTLAKHRKSSMLEAKDVLLHLERNWHITVPGFGSEEYRAYKRPTVSETHKQRLALVRKSVAAGQPGTESKGVSAGAAVLATNPSSTVSTPNKVALSSMAAGLLVSPMASPGLPRVPRV</sequence>
<dbReference type="InterPro" id="IPR009072">
    <property type="entry name" value="Histone-fold"/>
</dbReference>
<accession>A0ABP0TB69</accession>
<gene>
    <name evidence="8" type="ORF">CSSPTR1EN2_LOCUS1420</name>
</gene>
<feature type="compositionally biased region" description="Low complexity" evidence="6">
    <location>
        <begin position="155"/>
        <end position="188"/>
    </location>
</feature>
<name>A0ABP0TB69_9BRYO</name>
<keyword evidence="4" id="KW-0804">Transcription</keyword>
<evidence type="ECO:0000313" key="8">
    <source>
        <dbReference type="EMBL" id="CAK9191497.1"/>
    </source>
</evidence>
<keyword evidence="9" id="KW-1185">Reference proteome</keyword>
<comment type="subcellular location">
    <subcellularLocation>
        <location evidence="1">Nucleus</location>
    </subcellularLocation>
</comment>
<feature type="region of interest" description="Disordered" evidence="6">
    <location>
        <begin position="291"/>
        <end position="364"/>
    </location>
</feature>
<evidence type="ECO:0000259" key="7">
    <source>
        <dbReference type="Pfam" id="PF03847"/>
    </source>
</evidence>
<protein>
    <recommendedName>
        <fullName evidence="7">Transcription initiation factor TFIID subunit 12 domain-containing protein</fullName>
    </recommendedName>
</protein>
<evidence type="ECO:0000256" key="2">
    <source>
        <dbReference type="ARBA" id="ARBA00007530"/>
    </source>
</evidence>
<organism evidence="8 9">
    <name type="scientific">Sphagnum troendelagicum</name>
    <dbReference type="NCBI Taxonomy" id="128251"/>
    <lineage>
        <taxon>Eukaryota</taxon>
        <taxon>Viridiplantae</taxon>
        <taxon>Streptophyta</taxon>
        <taxon>Embryophyta</taxon>
        <taxon>Bryophyta</taxon>
        <taxon>Sphagnophytina</taxon>
        <taxon>Sphagnopsida</taxon>
        <taxon>Sphagnales</taxon>
        <taxon>Sphagnaceae</taxon>
        <taxon>Sphagnum</taxon>
    </lineage>
</organism>
<dbReference type="CDD" id="cd07981">
    <property type="entry name" value="HFD_TAF12"/>
    <property type="match status" value="1"/>
</dbReference>
<dbReference type="PANTHER" id="PTHR12264:SF21">
    <property type="entry name" value="TRANSCRIPTION INITIATION FACTOR TFIID SUBUNIT 12"/>
    <property type="match status" value="1"/>
</dbReference>
<feature type="region of interest" description="Disordered" evidence="6">
    <location>
        <begin position="377"/>
        <end position="399"/>
    </location>
</feature>
<evidence type="ECO:0000256" key="5">
    <source>
        <dbReference type="ARBA" id="ARBA00023242"/>
    </source>
</evidence>
<feature type="compositionally biased region" description="Low complexity" evidence="6">
    <location>
        <begin position="297"/>
        <end position="326"/>
    </location>
</feature>
<evidence type="ECO:0000256" key="3">
    <source>
        <dbReference type="ARBA" id="ARBA00023015"/>
    </source>
</evidence>
<feature type="compositionally biased region" description="Polar residues" evidence="6">
    <location>
        <begin position="382"/>
        <end position="396"/>
    </location>
</feature>
<evidence type="ECO:0000256" key="6">
    <source>
        <dbReference type="SAM" id="MobiDB-lite"/>
    </source>
</evidence>
<feature type="compositionally biased region" description="Low complexity" evidence="6">
    <location>
        <begin position="345"/>
        <end position="358"/>
    </location>
</feature>
<keyword evidence="5" id="KW-0539">Nucleus</keyword>
<keyword evidence="3" id="KW-0805">Transcription regulation</keyword>
<dbReference type="Pfam" id="PF03847">
    <property type="entry name" value="TFIID_20kDa"/>
    <property type="match status" value="1"/>
</dbReference>
<feature type="region of interest" description="Disordered" evidence="6">
    <location>
        <begin position="1"/>
        <end position="45"/>
    </location>
</feature>